<name>A0ABD3X0I3_SINWO</name>
<dbReference type="AlphaFoldDB" id="A0ABD3X0I3"/>
<feature type="non-terminal residue" evidence="2">
    <location>
        <position position="1"/>
    </location>
</feature>
<gene>
    <name evidence="2" type="ORF">ACJMK2_030712</name>
</gene>
<dbReference type="Proteomes" id="UP001634394">
    <property type="component" value="Unassembled WGS sequence"/>
</dbReference>
<organism evidence="2 3">
    <name type="scientific">Sinanodonta woodiana</name>
    <name type="common">Chinese pond mussel</name>
    <name type="synonym">Anodonta woodiana</name>
    <dbReference type="NCBI Taxonomy" id="1069815"/>
    <lineage>
        <taxon>Eukaryota</taxon>
        <taxon>Metazoa</taxon>
        <taxon>Spiralia</taxon>
        <taxon>Lophotrochozoa</taxon>
        <taxon>Mollusca</taxon>
        <taxon>Bivalvia</taxon>
        <taxon>Autobranchia</taxon>
        <taxon>Heteroconchia</taxon>
        <taxon>Palaeoheterodonta</taxon>
        <taxon>Unionida</taxon>
        <taxon>Unionoidea</taxon>
        <taxon>Unionidae</taxon>
        <taxon>Unioninae</taxon>
        <taxon>Sinanodonta</taxon>
    </lineage>
</organism>
<evidence type="ECO:0000313" key="3">
    <source>
        <dbReference type="Proteomes" id="UP001634394"/>
    </source>
</evidence>
<dbReference type="PANTHER" id="PTHR47615:SF1">
    <property type="entry name" value="COILED-COIL DOMAIN-CONTAINING PROTEIN 158"/>
    <property type="match status" value="1"/>
</dbReference>
<keyword evidence="3" id="KW-1185">Reference proteome</keyword>
<feature type="region of interest" description="Disordered" evidence="1">
    <location>
        <begin position="182"/>
        <end position="222"/>
    </location>
</feature>
<feature type="region of interest" description="Disordered" evidence="1">
    <location>
        <begin position="1"/>
        <end position="52"/>
    </location>
</feature>
<protein>
    <submittedName>
        <fullName evidence="2">Uncharacterized protein</fullName>
    </submittedName>
</protein>
<dbReference type="PANTHER" id="PTHR47615">
    <property type="entry name" value="COILED-COIL DOMAIN-CONTAINING PROTEIN 158"/>
    <property type="match status" value="1"/>
</dbReference>
<dbReference type="EMBL" id="JBJQND010000004">
    <property type="protein sequence ID" value="KAL3878350.1"/>
    <property type="molecule type" value="Genomic_DNA"/>
</dbReference>
<reference evidence="2 3" key="1">
    <citation type="submission" date="2024-11" db="EMBL/GenBank/DDBJ databases">
        <title>Chromosome-level genome assembly of the freshwater bivalve Anodonta woodiana.</title>
        <authorList>
            <person name="Chen X."/>
        </authorList>
    </citation>
    <scope>NUCLEOTIDE SEQUENCE [LARGE SCALE GENOMIC DNA]</scope>
    <source>
        <strain evidence="2">MN2024</strain>
        <tissue evidence="2">Gills</tissue>
    </source>
</reference>
<comment type="caution">
    <text evidence="2">The sequence shown here is derived from an EMBL/GenBank/DDBJ whole genome shotgun (WGS) entry which is preliminary data.</text>
</comment>
<proteinExistence type="predicted"/>
<dbReference type="InterPro" id="IPR031809">
    <property type="entry name" value="CCDC158"/>
</dbReference>
<feature type="region of interest" description="Disordered" evidence="1">
    <location>
        <begin position="67"/>
        <end position="92"/>
    </location>
</feature>
<feature type="compositionally biased region" description="Polar residues" evidence="1">
    <location>
        <begin position="1"/>
        <end position="10"/>
    </location>
</feature>
<sequence>EAVQKVNRTLSEGGRYPQIFSTEPATSSQVQQAIETTPQQASPRKITQSSEEYKEIGHELKNLLQELKGVLSDKKDNNHRPTSQFTGRPVRQENVRLEYDNSERPAEREISWPSVTKETLSQPSAVLLRPVLQSSYAPPSYPSQPTRPTHSNYQSTNYQKFMSSAAIARELNYLTDLDADERQRRTRSKSMAAADLSELSGHRENRPRSASPVQHRQRSRSAEISLVMPKNGTFSTKGDKLASEMSEDFLSSFLPSGICDVEPVSPAKRVPDTHELCRRLEEKILHLSKMGNTLQKENKDMADIIKDQGKKLKKVKETEKKFRKPAR</sequence>
<feature type="compositionally biased region" description="Polar residues" evidence="1">
    <location>
        <begin position="19"/>
        <end position="50"/>
    </location>
</feature>
<accession>A0ABD3X0I3</accession>
<evidence type="ECO:0000313" key="2">
    <source>
        <dbReference type="EMBL" id="KAL3878350.1"/>
    </source>
</evidence>
<evidence type="ECO:0000256" key="1">
    <source>
        <dbReference type="SAM" id="MobiDB-lite"/>
    </source>
</evidence>